<protein>
    <submittedName>
        <fullName evidence="1">Uncharacterized protein</fullName>
    </submittedName>
</protein>
<dbReference type="Proteomes" id="UP001278500">
    <property type="component" value="Unassembled WGS sequence"/>
</dbReference>
<dbReference type="AlphaFoldDB" id="A0AAE0J8P6"/>
<sequence>MDHHAKLTFFDLPYDIRSMIYKLVLEDGLDRFTTDDETIQGDTSDLASLAQQLANAYRIMARQLANLKKLAVLSRTFEEEACEQFFRSTQIYIRHEPSTFPEYQQAVELLINEPLFRKHTVNVRWGVMIDKDENTLYPYSQDYFSRWRYDNGPTVPRVPWPEEVPRCLVRMDKLDSIHLDVDHGRDWVDLCGNPKWLYQVYLRVKKLRLALNFRGATRAVNKAWKSRYIRNGRPRELLERNILNHLLTLPEDHFRDAPDRLIKNHFGAIDPEWPRLPRL</sequence>
<dbReference type="EMBL" id="JAUEPP010000008">
    <property type="protein sequence ID" value="KAK3338301.1"/>
    <property type="molecule type" value="Genomic_DNA"/>
</dbReference>
<accession>A0AAE0J8P6</accession>
<reference evidence="1" key="2">
    <citation type="submission" date="2023-06" db="EMBL/GenBank/DDBJ databases">
        <authorList>
            <consortium name="Lawrence Berkeley National Laboratory"/>
            <person name="Haridas S."/>
            <person name="Hensen N."/>
            <person name="Bonometti L."/>
            <person name="Westerberg I."/>
            <person name="Brannstrom I.O."/>
            <person name="Guillou S."/>
            <person name="Cros-Aarteil S."/>
            <person name="Calhoun S."/>
            <person name="Kuo A."/>
            <person name="Mondo S."/>
            <person name="Pangilinan J."/>
            <person name="Riley R."/>
            <person name="Labutti K."/>
            <person name="Andreopoulos B."/>
            <person name="Lipzen A."/>
            <person name="Chen C."/>
            <person name="Yanf M."/>
            <person name="Daum C."/>
            <person name="Ng V."/>
            <person name="Clum A."/>
            <person name="Steindorff A."/>
            <person name="Ohm R."/>
            <person name="Martin F."/>
            <person name="Silar P."/>
            <person name="Natvig D."/>
            <person name="Lalanne C."/>
            <person name="Gautier V."/>
            <person name="Ament-Velasquez S.L."/>
            <person name="Kruys A."/>
            <person name="Hutchinson M.I."/>
            <person name="Powell A.J."/>
            <person name="Barry K."/>
            <person name="Miller A.N."/>
            <person name="Grigoriev I.V."/>
            <person name="Debuchy R."/>
            <person name="Gladieux P."/>
            <person name="Thoren M.H."/>
            <person name="Johannesson H."/>
        </authorList>
    </citation>
    <scope>NUCLEOTIDE SEQUENCE</scope>
    <source>
        <strain evidence="1">CBS 560.94</strain>
    </source>
</reference>
<keyword evidence="2" id="KW-1185">Reference proteome</keyword>
<evidence type="ECO:0000313" key="1">
    <source>
        <dbReference type="EMBL" id="KAK3338301.1"/>
    </source>
</evidence>
<reference evidence="1" key="1">
    <citation type="journal article" date="2023" name="Mol. Phylogenet. Evol.">
        <title>Genome-scale phylogeny and comparative genomics of the fungal order Sordariales.</title>
        <authorList>
            <person name="Hensen N."/>
            <person name="Bonometti L."/>
            <person name="Westerberg I."/>
            <person name="Brannstrom I.O."/>
            <person name="Guillou S."/>
            <person name="Cros-Aarteil S."/>
            <person name="Calhoun S."/>
            <person name="Haridas S."/>
            <person name="Kuo A."/>
            <person name="Mondo S."/>
            <person name="Pangilinan J."/>
            <person name="Riley R."/>
            <person name="LaButti K."/>
            <person name="Andreopoulos B."/>
            <person name="Lipzen A."/>
            <person name="Chen C."/>
            <person name="Yan M."/>
            <person name="Daum C."/>
            <person name="Ng V."/>
            <person name="Clum A."/>
            <person name="Steindorff A."/>
            <person name="Ohm R.A."/>
            <person name="Martin F."/>
            <person name="Silar P."/>
            <person name="Natvig D.O."/>
            <person name="Lalanne C."/>
            <person name="Gautier V."/>
            <person name="Ament-Velasquez S.L."/>
            <person name="Kruys A."/>
            <person name="Hutchinson M.I."/>
            <person name="Powell A.J."/>
            <person name="Barry K."/>
            <person name="Miller A.N."/>
            <person name="Grigoriev I.V."/>
            <person name="Debuchy R."/>
            <person name="Gladieux P."/>
            <person name="Hiltunen Thoren M."/>
            <person name="Johannesson H."/>
        </authorList>
    </citation>
    <scope>NUCLEOTIDE SEQUENCE</scope>
    <source>
        <strain evidence="1">CBS 560.94</strain>
    </source>
</reference>
<name>A0AAE0J8P6_9PEZI</name>
<gene>
    <name evidence="1" type="ORF">B0H65DRAFT_552769</name>
</gene>
<evidence type="ECO:0000313" key="2">
    <source>
        <dbReference type="Proteomes" id="UP001278500"/>
    </source>
</evidence>
<comment type="caution">
    <text evidence="1">The sequence shown here is derived from an EMBL/GenBank/DDBJ whole genome shotgun (WGS) entry which is preliminary data.</text>
</comment>
<organism evidence="1 2">
    <name type="scientific">Neurospora tetraspora</name>
    <dbReference type="NCBI Taxonomy" id="94610"/>
    <lineage>
        <taxon>Eukaryota</taxon>
        <taxon>Fungi</taxon>
        <taxon>Dikarya</taxon>
        <taxon>Ascomycota</taxon>
        <taxon>Pezizomycotina</taxon>
        <taxon>Sordariomycetes</taxon>
        <taxon>Sordariomycetidae</taxon>
        <taxon>Sordariales</taxon>
        <taxon>Sordariaceae</taxon>
        <taxon>Neurospora</taxon>
    </lineage>
</organism>
<proteinExistence type="predicted"/>
<dbReference type="RefSeq" id="XP_062677752.1">
    <property type="nucleotide sequence ID" value="XM_062829915.1"/>
</dbReference>
<dbReference type="GeneID" id="87867069"/>